<gene>
    <name evidence="3" type="ORF">PRZ48_010530</name>
</gene>
<keyword evidence="2" id="KW-0472">Membrane</keyword>
<accession>A0ABR0E9G3</accession>
<dbReference type="EMBL" id="JAXOVC010000008">
    <property type="protein sequence ID" value="KAK4497875.1"/>
    <property type="molecule type" value="Genomic_DNA"/>
</dbReference>
<protein>
    <submittedName>
        <fullName evidence="3">Uncharacterized protein</fullName>
    </submittedName>
</protein>
<name>A0ABR0E9G3_ZASCE</name>
<comment type="caution">
    <text evidence="3">The sequence shown here is derived from an EMBL/GenBank/DDBJ whole genome shotgun (WGS) entry which is preliminary data.</text>
</comment>
<proteinExistence type="predicted"/>
<feature type="transmembrane region" description="Helical" evidence="2">
    <location>
        <begin position="374"/>
        <end position="390"/>
    </location>
</feature>
<evidence type="ECO:0000256" key="1">
    <source>
        <dbReference type="SAM" id="MobiDB-lite"/>
    </source>
</evidence>
<evidence type="ECO:0000313" key="4">
    <source>
        <dbReference type="Proteomes" id="UP001305779"/>
    </source>
</evidence>
<evidence type="ECO:0000313" key="3">
    <source>
        <dbReference type="EMBL" id="KAK4497875.1"/>
    </source>
</evidence>
<keyword evidence="4" id="KW-1185">Reference proteome</keyword>
<feature type="region of interest" description="Disordered" evidence="1">
    <location>
        <begin position="187"/>
        <end position="206"/>
    </location>
</feature>
<organism evidence="3 4">
    <name type="scientific">Zasmidium cellare</name>
    <name type="common">Wine cellar mold</name>
    <name type="synonym">Racodium cellare</name>
    <dbReference type="NCBI Taxonomy" id="395010"/>
    <lineage>
        <taxon>Eukaryota</taxon>
        <taxon>Fungi</taxon>
        <taxon>Dikarya</taxon>
        <taxon>Ascomycota</taxon>
        <taxon>Pezizomycotina</taxon>
        <taxon>Dothideomycetes</taxon>
        <taxon>Dothideomycetidae</taxon>
        <taxon>Mycosphaerellales</taxon>
        <taxon>Mycosphaerellaceae</taxon>
        <taxon>Zasmidium</taxon>
    </lineage>
</organism>
<sequence>MQEASVRLLYWPVALTIYIEFEGSWAYTSQGTTFSTPQTLIIAQEADAVSSHCGKPGGGYGPPRKVNYADFNDPVPADVYRCQPSCFVQPQPFTYANLTHTYTYDLGSTTLTQTASQQSYMSEAPSNLCSTIWNDYAPVLSIPPAFKTLQPAGFQEPGSMYGDDNPCNFIFNEDAVLFDPPQALTEASEETKPTLPNANSAYPTPTETTVGALPESLGLTVPREGPVATVYTDPKPSDGPAMTSQAIGDAIASVLGMTSKEGSVGSPLTLAMPSDGSAIIVNGVTTSISRADPQATGGGAQTGMITVDGNAIGYTSSDGVLAIGGQTLSRGGSVVLTGKTSSSSITRHQSAASKSQTVETATTTSGGPKLSGHWFWWGLGLLATVMFFGLDG</sequence>
<feature type="region of interest" description="Disordered" evidence="1">
    <location>
        <begin position="345"/>
        <end position="366"/>
    </location>
</feature>
<keyword evidence="2" id="KW-1133">Transmembrane helix</keyword>
<feature type="compositionally biased region" description="Polar residues" evidence="1">
    <location>
        <begin position="194"/>
        <end position="206"/>
    </location>
</feature>
<evidence type="ECO:0000256" key="2">
    <source>
        <dbReference type="SAM" id="Phobius"/>
    </source>
</evidence>
<dbReference type="Proteomes" id="UP001305779">
    <property type="component" value="Unassembled WGS sequence"/>
</dbReference>
<reference evidence="3 4" key="1">
    <citation type="journal article" date="2023" name="G3 (Bethesda)">
        <title>A chromosome-level genome assembly of Zasmidium syzygii isolated from banana leaves.</title>
        <authorList>
            <person name="van Westerhoven A.C."/>
            <person name="Mehrabi R."/>
            <person name="Talebi R."/>
            <person name="Steentjes M.B.F."/>
            <person name="Corcolon B."/>
            <person name="Chong P.A."/>
            <person name="Kema G.H.J."/>
            <person name="Seidl M.F."/>
        </authorList>
    </citation>
    <scope>NUCLEOTIDE SEQUENCE [LARGE SCALE GENOMIC DNA]</scope>
    <source>
        <strain evidence="3 4">P124</strain>
    </source>
</reference>
<keyword evidence="2" id="KW-0812">Transmembrane</keyword>